<accession>A0A6P4ZJU0</accession>
<dbReference type="KEGG" id="bbel:109479516"/>
<reference evidence="2" key="1">
    <citation type="submission" date="2025-08" db="UniProtKB">
        <authorList>
            <consortium name="RefSeq"/>
        </authorList>
    </citation>
    <scope>IDENTIFICATION</scope>
    <source>
        <tissue evidence="2">Gonad</tissue>
    </source>
</reference>
<keyword evidence="1" id="KW-1185">Reference proteome</keyword>
<dbReference type="GeneID" id="109479516"/>
<evidence type="ECO:0000313" key="2">
    <source>
        <dbReference type="RefSeq" id="XP_019637053.1"/>
    </source>
</evidence>
<proteinExistence type="predicted"/>
<dbReference type="RefSeq" id="XP_019637053.1">
    <property type="nucleotide sequence ID" value="XM_019781494.1"/>
</dbReference>
<dbReference type="AlphaFoldDB" id="A0A6P4ZJU0"/>
<organism evidence="1 2">
    <name type="scientific">Branchiostoma belcheri</name>
    <name type="common">Amphioxus</name>
    <dbReference type="NCBI Taxonomy" id="7741"/>
    <lineage>
        <taxon>Eukaryota</taxon>
        <taxon>Metazoa</taxon>
        <taxon>Chordata</taxon>
        <taxon>Cephalochordata</taxon>
        <taxon>Leptocardii</taxon>
        <taxon>Amphioxiformes</taxon>
        <taxon>Branchiostomatidae</taxon>
        <taxon>Branchiostoma</taxon>
    </lineage>
</organism>
<evidence type="ECO:0000313" key="1">
    <source>
        <dbReference type="Proteomes" id="UP000515135"/>
    </source>
</evidence>
<dbReference type="Proteomes" id="UP000515135">
    <property type="component" value="Unplaced"/>
</dbReference>
<sequence>MTEASSSSASVSRGVWILHVTKCSHLQSEKKTFKTLPGNMPISSAIDIVHPPPGSMVCGRVMCGSGQKPTEWVDVEDTDATLSQLEGFGFNHLKIQCTGDSCEEAGPSTMKSKGATVSAFDVLMSPVKVPPPKKTSSSGQSEGLNRKDELFNDLVSDFTDRGCLFARDQAGSEGSYIIQVLCNSLWYVTNQHVVINDAALRKKSVTAVRVAFDKYQGYNDYKRKKMKAQQMSSTQLNSHAQALYSLCNRPVMKSSAAWVEVHNDIEKLADCLSAYREHLDEMLESQAKRHESDHPVRELENNCSVEHRTSSSEICSRRFSGNSTSRCEG</sequence>
<gene>
    <name evidence="2" type="primary">LOC109479516</name>
</gene>
<name>A0A6P4ZJU0_BRABE</name>
<dbReference type="OrthoDB" id="10003658at2759"/>
<protein>
    <submittedName>
        <fullName evidence="2">Uncharacterized protein LOC109479516</fullName>
    </submittedName>
</protein>